<dbReference type="PANTHER" id="PTHR43575:SF1">
    <property type="entry name" value="PROTEIN ABCI7, CHLOROPLASTIC"/>
    <property type="match status" value="1"/>
</dbReference>
<evidence type="ECO:0000256" key="4">
    <source>
        <dbReference type="ARBA" id="ARBA00023014"/>
    </source>
</evidence>
<dbReference type="Pfam" id="PF00355">
    <property type="entry name" value="Rieske"/>
    <property type="match status" value="1"/>
</dbReference>
<keyword evidence="3" id="KW-0408">Iron</keyword>
<proteinExistence type="predicted"/>
<evidence type="ECO:0000256" key="3">
    <source>
        <dbReference type="ARBA" id="ARBA00023004"/>
    </source>
</evidence>
<accession>A0ABM8GWY2</accession>
<dbReference type="Proteomes" id="UP001321477">
    <property type="component" value="Chromosome"/>
</dbReference>
<gene>
    <name evidence="7" type="ORF">GCM10025870_00860</name>
</gene>
<keyword evidence="1" id="KW-0001">2Fe-2S</keyword>
<sequence length="498" mass="52921">MQSTAMPTADQHGFRPHSDGSVVPVQTRSERFRSTDVSEFAPITGREHEWKYSPVAAFADLTSGELDGSRVAVEQTSADGVATTWIPRDDARIGRAGTPEDRASAAAWSAFDEALLVEVAGEEAKTVTITRPAVGVAPRGAHTVIEAAPNSRGMVVLRGTGDARLTENVEIVVGEGANLTVVSLQEWSDESVHLASHFARIGRDAKLKHIVVSLGGKVVRVNPSTHLAEQGGDIEAYGMYFSDAGQHLEQQVFVHHDAPHTRSRVTYKGALQGEGARSVWIGDVLIGNAATGTDSYEQNRNLVLTDGTRADSVPNLEIETGDIEELATPRRRAASTTSSCSTSRPAASRRTRPDGSSSTASSRRSSSRSATPNSRGASRWRSKQNSRGADVASTRVFGVDDLAVNEARKVVLDGVPIAVVKDAAGEIFAIGDTCTHGDISLSEGFVEDDTLECWAHGSKFSLTTGKPLTLPAYEPVPVYAIEIVDGGVFIDPAVTIAV</sequence>
<dbReference type="PANTHER" id="PTHR43575">
    <property type="entry name" value="PROTEIN ABCI7, CHLOROPLASTIC"/>
    <property type="match status" value="1"/>
</dbReference>
<dbReference type="InterPro" id="IPR055346">
    <property type="entry name" value="Fe-S_cluster_assembly_SufBD"/>
</dbReference>
<dbReference type="InterPro" id="IPR017941">
    <property type="entry name" value="Rieske_2Fe-2S"/>
</dbReference>
<dbReference type="InterPro" id="IPR037284">
    <property type="entry name" value="SUF_FeS_clus_asmbl_SufBD_sf"/>
</dbReference>
<feature type="domain" description="Rieske" evidence="6">
    <location>
        <begin position="394"/>
        <end position="490"/>
    </location>
</feature>
<dbReference type="InterPro" id="IPR036922">
    <property type="entry name" value="Rieske_2Fe-2S_sf"/>
</dbReference>
<keyword evidence="2" id="KW-0479">Metal-binding</keyword>
<dbReference type="Pfam" id="PF01458">
    <property type="entry name" value="SUFBD_core"/>
    <property type="match status" value="1"/>
</dbReference>
<dbReference type="SUPFAM" id="SSF50022">
    <property type="entry name" value="ISP domain"/>
    <property type="match status" value="1"/>
</dbReference>
<evidence type="ECO:0000256" key="1">
    <source>
        <dbReference type="ARBA" id="ARBA00022714"/>
    </source>
</evidence>
<feature type="compositionally biased region" description="Low complexity" evidence="5">
    <location>
        <begin position="334"/>
        <end position="348"/>
    </location>
</feature>
<evidence type="ECO:0000313" key="7">
    <source>
        <dbReference type="EMBL" id="BDZ53013.1"/>
    </source>
</evidence>
<dbReference type="Gene3D" id="2.102.10.10">
    <property type="entry name" value="Rieske [2Fe-2S] iron-sulphur domain"/>
    <property type="match status" value="1"/>
</dbReference>
<feature type="region of interest" description="Disordered" evidence="5">
    <location>
        <begin position="313"/>
        <end position="387"/>
    </location>
</feature>
<evidence type="ECO:0000259" key="6">
    <source>
        <dbReference type="PROSITE" id="PS51296"/>
    </source>
</evidence>
<keyword evidence="8" id="KW-1185">Reference proteome</keyword>
<dbReference type="EMBL" id="AP027734">
    <property type="protein sequence ID" value="BDZ53013.1"/>
    <property type="molecule type" value="Genomic_DNA"/>
</dbReference>
<feature type="region of interest" description="Disordered" evidence="5">
    <location>
        <begin position="1"/>
        <end position="31"/>
    </location>
</feature>
<dbReference type="PROSITE" id="PS51296">
    <property type="entry name" value="RIESKE"/>
    <property type="match status" value="1"/>
</dbReference>
<keyword evidence="4" id="KW-0411">Iron-sulfur</keyword>
<protein>
    <recommendedName>
        <fullName evidence="6">Rieske domain-containing protein</fullName>
    </recommendedName>
</protein>
<reference evidence="8" key="1">
    <citation type="journal article" date="2019" name="Int. J. Syst. Evol. Microbiol.">
        <title>The Global Catalogue of Microorganisms (GCM) 10K type strain sequencing project: providing services to taxonomists for standard genome sequencing and annotation.</title>
        <authorList>
            <consortium name="The Broad Institute Genomics Platform"/>
            <consortium name="The Broad Institute Genome Sequencing Center for Infectious Disease"/>
            <person name="Wu L."/>
            <person name="Ma J."/>
        </authorList>
    </citation>
    <scope>NUCLEOTIDE SEQUENCE [LARGE SCALE GENOMIC DNA]</scope>
    <source>
        <strain evidence="8">NBRC 109019</strain>
    </source>
</reference>
<dbReference type="InterPro" id="IPR000825">
    <property type="entry name" value="SUF_FeS_clus_asmbl_SufBD_core"/>
</dbReference>
<name>A0ABM8GWY2_9MICO</name>
<dbReference type="SUPFAM" id="SSF101960">
    <property type="entry name" value="Stabilizer of iron transporter SufD"/>
    <property type="match status" value="1"/>
</dbReference>
<feature type="compositionally biased region" description="Low complexity" evidence="5">
    <location>
        <begin position="356"/>
        <end position="371"/>
    </location>
</feature>
<evidence type="ECO:0000256" key="2">
    <source>
        <dbReference type="ARBA" id="ARBA00022723"/>
    </source>
</evidence>
<evidence type="ECO:0000313" key="8">
    <source>
        <dbReference type="Proteomes" id="UP001321477"/>
    </source>
</evidence>
<evidence type="ECO:0000256" key="5">
    <source>
        <dbReference type="SAM" id="MobiDB-lite"/>
    </source>
</evidence>
<dbReference type="CDD" id="cd03528">
    <property type="entry name" value="Rieske_RO_ferredoxin"/>
    <property type="match status" value="1"/>
</dbReference>
<organism evidence="7 8">
    <name type="scientific">Agromyces marinus</name>
    <dbReference type="NCBI Taxonomy" id="1389020"/>
    <lineage>
        <taxon>Bacteria</taxon>
        <taxon>Bacillati</taxon>
        <taxon>Actinomycetota</taxon>
        <taxon>Actinomycetes</taxon>
        <taxon>Micrococcales</taxon>
        <taxon>Microbacteriaceae</taxon>
        <taxon>Agromyces</taxon>
    </lineage>
</organism>